<protein>
    <submittedName>
        <fullName evidence="1">Uncharacterized protein</fullName>
    </submittedName>
</protein>
<reference evidence="1 2" key="1">
    <citation type="journal article" date="2021" name="Commun. Biol.">
        <title>The genome of Shorea leprosula (Dipterocarpaceae) highlights the ecological relevance of drought in aseasonal tropical rainforests.</title>
        <authorList>
            <person name="Ng K.K.S."/>
            <person name="Kobayashi M.J."/>
            <person name="Fawcett J.A."/>
            <person name="Hatakeyama M."/>
            <person name="Paape T."/>
            <person name="Ng C.H."/>
            <person name="Ang C.C."/>
            <person name="Tnah L.H."/>
            <person name="Lee C.T."/>
            <person name="Nishiyama T."/>
            <person name="Sese J."/>
            <person name="O'Brien M.J."/>
            <person name="Copetti D."/>
            <person name="Mohd Noor M.I."/>
            <person name="Ong R.C."/>
            <person name="Putra M."/>
            <person name="Sireger I.Z."/>
            <person name="Indrioko S."/>
            <person name="Kosugi Y."/>
            <person name="Izuno A."/>
            <person name="Isagi Y."/>
            <person name="Lee S.L."/>
            <person name="Shimizu K.K."/>
        </authorList>
    </citation>
    <scope>NUCLEOTIDE SEQUENCE [LARGE SCALE GENOMIC DNA]</scope>
    <source>
        <strain evidence="1">214</strain>
    </source>
</reference>
<sequence>MSKTVRMCPYLQIGDGDGDDAQIAAKSRNSELTQLPPEFLICIWGLICSLANLASYQL</sequence>
<evidence type="ECO:0000313" key="1">
    <source>
        <dbReference type="EMBL" id="GKV50952.1"/>
    </source>
</evidence>
<keyword evidence="2" id="KW-1185">Reference proteome</keyword>
<organism evidence="1 2">
    <name type="scientific">Rubroshorea leprosula</name>
    <dbReference type="NCBI Taxonomy" id="152421"/>
    <lineage>
        <taxon>Eukaryota</taxon>
        <taxon>Viridiplantae</taxon>
        <taxon>Streptophyta</taxon>
        <taxon>Embryophyta</taxon>
        <taxon>Tracheophyta</taxon>
        <taxon>Spermatophyta</taxon>
        <taxon>Magnoliopsida</taxon>
        <taxon>eudicotyledons</taxon>
        <taxon>Gunneridae</taxon>
        <taxon>Pentapetalae</taxon>
        <taxon>rosids</taxon>
        <taxon>malvids</taxon>
        <taxon>Malvales</taxon>
        <taxon>Dipterocarpaceae</taxon>
        <taxon>Rubroshorea</taxon>
    </lineage>
</organism>
<comment type="caution">
    <text evidence="1">The sequence shown here is derived from an EMBL/GenBank/DDBJ whole genome shotgun (WGS) entry which is preliminary data.</text>
</comment>
<evidence type="ECO:0000313" key="2">
    <source>
        <dbReference type="Proteomes" id="UP001054252"/>
    </source>
</evidence>
<proteinExistence type="predicted"/>
<dbReference type="EMBL" id="BPVZ01000415">
    <property type="protein sequence ID" value="GKV50952.1"/>
    <property type="molecule type" value="Genomic_DNA"/>
</dbReference>
<accession>A0AAV5MRD2</accession>
<gene>
    <name evidence="1" type="ORF">SLEP1_g57629</name>
</gene>
<name>A0AAV5MRD2_9ROSI</name>
<dbReference type="AlphaFoldDB" id="A0AAV5MRD2"/>
<dbReference type="Proteomes" id="UP001054252">
    <property type="component" value="Unassembled WGS sequence"/>
</dbReference>